<organism evidence="1 2">
    <name type="scientific">Microdochium bolleyi</name>
    <dbReference type="NCBI Taxonomy" id="196109"/>
    <lineage>
        <taxon>Eukaryota</taxon>
        <taxon>Fungi</taxon>
        <taxon>Dikarya</taxon>
        <taxon>Ascomycota</taxon>
        <taxon>Pezizomycotina</taxon>
        <taxon>Sordariomycetes</taxon>
        <taxon>Xylariomycetidae</taxon>
        <taxon>Xylariales</taxon>
        <taxon>Microdochiaceae</taxon>
        <taxon>Microdochium</taxon>
    </lineage>
</organism>
<name>A0A136IU62_9PEZI</name>
<gene>
    <name evidence="1" type="ORF">Micbo1qcDRAFT_167005</name>
</gene>
<evidence type="ECO:0000313" key="1">
    <source>
        <dbReference type="EMBL" id="KXJ88336.1"/>
    </source>
</evidence>
<sequence length="189" mass="20567">MATHQSSLSGHIESLTCRALILLTCLRDQPWSTATQPRPTSSISGYPVVSSYTSRAYAELESDTKLCCKRLIDASYEQYEQEGKPRNSSFIHAYELFDACTTYVFLSRNHARGLMLDGSPSCAIRTTSSSTGLSQSASSPNDGLLSMDPVGLVVQKCSTLITILSLQYPPLRAMQRSLMAISARLSGSV</sequence>
<dbReference type="AlphaFoldDB" id="A0A136IU62"/>
<keyword evidence="2" id="KW-1185">Reference proteome</keyword>
<dbReference type="InParanoid" id="A0A136IU62"/>
<accession>A0A136IU62</accession>
<protein>
    <submittedName>
        <fullName evidence="1">Uncharacterized protein</fullName>
    </submittedName>
</protein>
<reference evidence="2" key="1">
    <citation type="submission" date="2016-02" db="EMBL/GenBank/DDBJ databases">
        <title>Draft genome sequence of Microdochium bolleyi, a fungal endophyte of beachgrass.</title>
        <authorList>
            <consortium name="DOE Joint Genome Institute"/>
            <person name="David A.S."/>
            <person name="May G."/>
            <person name="Haridas S."/>
            <person name="Lim J."/>
            <person name="Wang M."/>
            <person name="Labutti K."/>
            <person name="Lipzen A."/>
            <person name="Barry K."/>
            <person name="Grigoriev I.V."/>
        </authorList>
    </citation>
    <scope>NUCLEOTIDE SEQUENCE [LARGE SCALE GENOMIC DNA]</scope>
    <source>
        <strain evidence="2">J235TASD1</strain>
    </source>
</reference>
<feature type="non-terminal residue" evidence="1">
    <location>
        <position position="189"/>
    </location>
</feature>
<dbReference type="Proteomes" id="UP000070501">
    <property type="component" value="Unassembled WGS sequence"/>
</dbReference>
<evidence type="ECO:0000313" key="2">
    <source>
        <dbReference type="Proteomes" id="UP000070501"/>
    </source>
</evidence>
<proteinExistence type="predicted"/>
<dbReference type="EMBL" id="KQ964259">
    <property type="protein sequence ID" value="KXJ88336.1"/>
    <property type="molecule type" value="Genomic_DNA"/>
</dbReference>